<proteinExistence type="predicted"/>
<name>A0ABP6QQ69_9ACTN</name>
<dbReference type="InterPro" id="IPR045443">
    <property type="entry name" value="DUF6504"/>
</dbReference>
<accession>A0ABP6QQ69</accession>
<dbReference type="RefSeq" id="WP_344838553.1">
    <property type="nucleotide sequence ID" value="NZ_BAAAUV010000038.1"/>
</dbReference>
<feature type="domain" description="DUF6504" evidence="1">
    <location>
        <begin position="1"/>
        <end position="86"/>
    </location>
</feature>
<reference evidence="3" key="1">
    <citation type="journal article" date="2019" name="Int. J. Syst. Evol. Microbiol.">
        <title>The Global Catalogue of Microorganisms (GCM) 10K type strain sequencing project: providing services to taxonomists for standard genome sequencing and annotation.</title>
        <authorList>
            <consortium name="The Broad Institute Genomics Platform"/>
            <consortium name="The Broad Institute Genome Sequencing Center for Infectious Disease"/>
            <person name="Wu L."/>
            <person name="Ma J."/>
        </authorList>
    </citation>
    <scope>NUCLEOTIDE SEQUENCE [LARGE SCALE GENOMIC DNA]</scope>
    <source>
        <strain evidence="3">JCM 9377</strain>
    </source>
</reference>
<keyword evidence="3" id="KW-1185">Reference proteome</keyword>
<protein>
    <recommendedName>
        <fullName evidence="1">DUF6504 domain-containing protein</fullName>
    </recommendedName>
</protein>
<dbReference type="Pfam" id="PF20114">
    <property type="entry name" value="DUF6504"/>
    <property type="match status" value="1"/>
</dbReference>
<gene>
    <name evidence="2" type="ORF">GCM10010468_75450</name>
</gene>
<sequence length="89" mass="10575">MNRVYGDPVEVWPGPDGQPARFVWRDRLFVVRRVMRHWVSTRDWRGDELSDGVEREFWQVEASPGREIGVYELRLAPESGTWQLSRSWS</sequence>
<comment type="caution">
    <text evidence="2">The sequence shown here is derived from an EMBL/GenBank/DDBJ whole genome shotgun (WGS) entry which is preliminary data.</text>
</comment>
<evidence type="ECO:0000313" key="2">
    <source>
        <dbReference type="EMBL" id="GAA3239336.1"/>
    </source>
</evidence>
<organism evidence="2 3">
    <name type="scientific">Actinocorallia longicatena</name>
    <dbReference type="NCBI Taxonomy" id="111803"/>
    <lineage>
        <taxon>Bacteria</taxon>
        <taxon>Bacillati</taxon>
        <taxon>Actinomycetota</taxon>
        <taxon>Actinomycetes</taxon>
        <taxon>Streptosporangiales</taxon>
        <taxon>Thermomonosporaceae</taxon>
        <taxon>Actinocorallia</taxon>
    </lineage>
</organism>
<dbReference type="Proteomes" id="UP001501237">
    <property type="component" value="Unassembled WGS sequence"/>
</dbReference>
<dbReference type="EMBL" id="BAAAUV010000038">
    <property type="protein sequence ID" value="GAA3239336.1"/>
    <property type="molecule type" value="Genomic_DNA"/>
</dbReference>
<evidence type="ECO:0000313" key="3">
    <source>
        <dbReference type="Proteomes" id="UP001501237"/>
    </source>
</evidence>
<evidence type="ECO:0000259" key="1">
    <source>
        <dbReference type="Pfam" id="PF20114"/>
    </source>
</evidence>